<dbReference type="EMBL" id="JH431850">
    <property type="status" value="NOT_ANNOTATED_CDS"/>
    <property type="molecule type" value="Genomic_DNA"/>
</dbReference>
<dbReference type="GO" id="GO:0005634">
    <property type="term" value="C:nucleus"/>
    <property type="evidence" value="ECO:0007669"/>
    <property type="project" value="UniProtKB-SubCell"/>
</dbReference>
<dbReference type="STRING" id="126957.T1J533"/>
<dbReference type="InterPro" id="IPR027329">
    <property type="entry name" value="TPX2_C"/>
</dbReference>
<feature type="coiled-coil region" evidence="7">
    <location>
        <begin position="536"/>
        <end position="573"/>
    </location>
</feature>
<dbReference type="EnsemblMetazoa" id="SMAR008731-RA">
    <property type="protein sequence ID" value="SMAR008731-PA"/>
    <property type="gene ID" value="SMAR008731"/>
</dbReference>
<reference evidence="11" key="2">
    <citation type="submission" date="2015-02" db="UniProtKB">
        <authorList>
            <consortium name="EnsemblMetazoa"/>
        </authorList>
    </citation>
    <scope>IDENTIFICATION</scope>
</reference>
<comment type="subcellular location">
    <subcellularLocation>
        <location evidence="2">Cytoplasm</location>
        <location evidence="2">Cytoskeleton</location>
        <location evidence="2">Spindle</location>
    </subcellularLocation>
    <subcellularLocation>
        <location evidence="1">Nucleus</location>
    </subcellularLocation>
</comment>
<dbReference type="GO" id="GO:0005819">
    <property type="term" value="C:spindle"/>
    <property type="evidence" value="ECO:0007669"/>
    <property type="project" value="UniProtKB-SubCell"/>
</dbReference>
<keyword evidence="7" id="KW-0175">Coiled coil</keyword>
<accession>T1J533</accession>
<dbReference type="HOGENOM" id="CLU_462802_0_0_1"/>
<keyword evidence="6" id="KW-0539">Nucleus</keyword>
<dbReference type="eggNOG" id="ENOG502QVQS">
    <property type="taxonomic scope" value="Eukaryota"/>
</dbReference>
<evidence type="ECO:0000256" key="2">
    <source>
        <dbReference type="ARBA" id="ARBA00004186"/>
    </source>
</evidence>
<protein>
    <recommendedName>
        <fullName evidence="13">TPX2 C-terminal domain-containing protein</fullName>
    </recommendedName>
</protein>
<evidence type="ECO:0000259" key="9">
    <source>
        <dbReference type="Pfam" id="PF06886"/>
    </source>
</evidence>
<feature type="domain" description="TPX2 C-terminal" evidence="9">
    <location>
        <begin position="525"/>
        <end position="589"/>
    </location>
</feature>
<proteinExistence type="inferred from homology"/>
<feature type="domain" description="TPX2 central" evidence="10">
    <location>
        <begin position="233"/>
        <end position="353"/>
    </location>
</feature>
<evidence type="ECO:0000256" key="6">
    <source>
        <dbReference type="ARBA" id="ARBA00023242"/>
    </source>
</evidence>
<dbReference type="AlphaFoldDB" id="T1J533"/>
<feature type="region of interest" description="Disordered" evidence="8">
    <location>
        <begin position="217"/>
        <end position="259"/>
    </location>
</feature>
<comment type="similarity">
    <text evidence="3">Belongs to the TPX2 family.</text>
</comment>
<dbReference type="PANTHER" id="PTHR14326:SF44">
    <property type="entry name" value="TARGETING PROTEIN FOR XKLP2"/>
    <property type="match status" value="1"/>
</dbReference>
<dbReference type="Proteomes" id="UP000014500">
    <property type="component" value="Unassembled WGS sequence"/>
</dbReference>
<dbReference type="Pfam" id="PF12214">
    <property type="entry name" value="TPX2_importin"/>
    <property type="match status" value="1"/>
</dbReference>
<evidence type="ECO:0000256" key="7">
    <source>
        <dbReference type="SAM" id="Coils"/>
    </source>
</evidence>
<keyword evidence="12" id="KW-1185">Reference proteome</keyword>
<evidence type="ECO:0000256" key="1">
    <source>
        <dbReference type="ARBA" id="ARBA00004123"/>
    </source>
</evidence>
<evidence type="ECO:0008006" key="13">
    <source>
        <dbReference type="Google" id="ProtNLM"/>
    </source>
</evidence>
<sequence length="590" mass="68533">MELQKASYDFNCPKYVDFFALPTEDDGADEWFDIHQDHEEYYDKENKIRLFTPKKNFLPSKRGSMDKTNLKAKRVSVVEQKAKRISVGGKKTMRRSVPLRVLRRIEHISTDDISQKINSLTLKPLPEAKMRNFSRISLPKQVEETETTIEMEKESKDFIASLRNSTERAPKTSNNQRLLMTKPQPFKLTESKRDTANCKVFRSVAEQLVAFQKKTPAPANFKPPTGKVVPLRPTVPMTPKLQTQNRSRPSTAKSREEEESIVLQDIRKQQFKHKPFDPKLFAKPVIKKVEVKITKPKPFNLTVVNPRLRRSLSMETFKTEFRAKPVPAGLFDGPKGLGQFKEIPLTDPKSPAFAQRYRSERCRSTSSDRTADKTQPKLLTSISSASGIPNIKWNKRATLIEPFSFDNKDKERFSKKDEKIKEIVEQEKKLAEFHAHPMPDLSVVKIPEKQVRPLTEILPFKFIRENSGVSRMENMKREVQNSEMEEEIEKQRVMANFKAGPNRVIYVPPFIPEKSNKKLTNVCQFDLHTEQRSMNRVEYDVTLKLKEARIEALRRELELKQQQEERLALMELRKNAVLKANPVRRYKQVV</sequence>
<evidence type="ECO:0000256" key="4">
    <source>
        <dbReference type="ARBA" id="ARBA00022490"/>
    </source>
</evidence>
<dbReference type="GO" id="GO:0005874">
    <property type="term" value="C:microtubule"/>
    <property type="evidence" value="ECO:0007669"/>
    <property type="project" value="InterPro"/>
</dbReference>
<reference evidence="12" key="1">
    <citation type="submission" date="2011-05" db="EMBL/GenBank/DDBJ databases">
        <authorList>
            <person name="Richards S.R."/>
            <person name="Qu J."/>
            <person name="Jiang H."/>
            <person name="Jhangiani S.N."/>
            <person name="Agravi P."/>
            <person name="Goodspeed R."/>
            <person name="Gross S."/>
            <person name="Mandapat C."/>
            <person name="Jackson L."/>
            <person name="Mathew T."/>
            <person name="Pu L."/>
            <person name="Thornton R."/>
            <person name="Saada N."/>
            <person name="Wilczek-Boney K.B."/>
            <person name="Lee S."/>
            <person name="Kovar C."/>
            <person name="Wu Y."/>
            <person name="Scherer S.E."/>
            <person name="Worley K.C."/>
            <person name="Muzny D.M."/>
            <person name="Gibbs R."/>
        </authorList>
    </citation>
    <scope>NUCLEOTIDE SEQUENCE</scope>
    <source>
        <strain evidence="12">Brora</strain>
    </source>
</reference>
<dbReference type="GO" id="GO:0060236">
    <property type="term" value="P:regulation of mitotic spindle organization"/>
    <property type="evidence" value="ECO:0007669"/>
    <property type="project" value="InterPro"/>
</dbReference>
<feature type="compositionally biased region" description="Polar residues" evidence="8">
    <location>
        <begin position="240"/>
        <end position="252"/>
    </location>
</feature>
<dbReference type="PhylomeDB" id="T1J533"/>
<keyword evidence="5" id="KW-0206">Cytoskeleton</keyword>
<dbReference type="InterPro" id="IPR027330">
    <property type="entry name" value="TPX2_central_dom"/>
</dbReference>
<evidence type="ECO:0000256" key="3">
    <source>
        <dbReference type="ARBA" id="ARBA00005885"/>
    </source>
</evidence>
<keyword evidence="4" id="KW-0963">Cytoplasm</keyword>
<evidence type="ECO:0000313" key="11">
    <source>
        <dbReference type="EnsemblMetazoa" id="SMAR008731-PA"/>
    </source>
</evidence>
<dbReference type="InterPro" id="IPR009675">
    <property type="entry name" value="TPX2_fam"/>
</dbReference>
<evidence type="ECO:0000259" key="10">
    <source>
        <dbReference type="Pfam" id="PF12214"/>
    </source>
</evidence>
<name>T1J533_STRMM</name>
<dbReference type="OMA" id="XGVPEKK"/>
<dbReference type="Pfam" id="PF06886">
    <property type="entry name" value="TPX2"/>
    <property type="match status" value="1"/>
</dbReference>
<evidence type="ECO:0000256" key="8">
    <source>
        <dbReference type="SAM" id="MobiDB-lite"/>
    </source>
</evidence>
<evidence type="ECO:0000313" key="12">
    <source>
        <dbReference type="Proteomes" id="UP000014500"/>
    </source>
</evidence>
<dbReference type="PANTHER" id="PTHR14326">
    <property type="entry name" value="TARGETING PROTEIN FOR XKLP2"/>
    <property type="match status" value="1"/>
</dbReference>
<organism evidence="11 12">
    <name type="scientific">Strigamia maritima</name>
    <name type="common">European centipede</name>
    <name type="synonym">Geophilus maritimus</name>
    <dbReference type="NCBI Taxonomy" id="126957"/>
    <lineage>
        <taxon>Eukaryota</taxon>
        <taxon>Metazoa</taxon>
        <taxon>Ecdysozoa</taxon>
        <taxon>Arthropoda</taxon>
        <taxon>Myriapoda</taxon>
        <taxon>Chilopoda</taxon>
        <taxon>Pleurostigmophora</taxon>
        <taxon>Geophilomorpha</taxon>
        <taxon>Linotaeniidae</taxon>
        <taxon>Strigamia</taxon>
    </lineage>
</organism>
<evidence type="ECO:0000256" key="5">
    <source>
        <dbReference type="ARBA" id="ARBA00023212"/>
    </source>
</evidence>